<keyword evidence="1" id="KW-0547">Nucleotide-binding</keyword>
<dbReference type="PROSITE" id="PS50011">
    <property type="entry name" value="PROTEIN_KINASE_DOM"/>
    <property type="match status" value="1"/>
</dbReference>
<protein>
    <recommendedName>
        <fullName evidence="3">Protein kinase domain-containing protein</fullName>
    </recommendedName>
</protein>
<dbReference type="SUPFAM" id="SSF56112">
    <property type="entry name" value="Protein kinase-like (PK-like)"/>
    <property type="match status" value="1"/>
</dbReference>
<dbReference type="Proteomes" id="UP001165060">
    <property type="component" value="Unassembled WGS sequence"/>
</dbReference>
<gene>
    <name evidence="4" type="ORF">TeGR_g3487</name>
</gene>
<name>A0ABQ6NCA1_9STRA</name>
<evidence type="ECO:0000259" key="3">
    <source>
        <dbReference type="PROSITE" id="PS50011"/>
    </source>
</evidence>
<feature type="compositionally biased region" description="Low complexity" evidence="2">
    <location>
        <begin position="365"/>
        <end position="382"/>
    </location>
</feature>
<evidence type="ECO:0000313" key="4">
    <source>
        <dbReference type="EMBL" id="GMI54299.1"/>
    </source>
</evidence>
<dbReference type="Pfam" id="PF00069">
    <property type="entry name" value="Pkinase"/>
    <property type="match status" value="1"/>
</dbReference>
<dbReference type="SMART" id="SM00220">
    <property type="entry name" value="S_TKc"/>
    <property type="match status" value="1"/>
</dbReference>
<dbReference type="InterPro" id="IPR000719">
    <property type="entry name" value="Prot_kinase_dom"/>
</dbReference>
<dbReference type="Gene3D" id="1.10.510.10">
    <property type="entry name" value="Transferase(Phosphotransferase) domain 1"/>
    <property type="match status" value="1"/>
</dbReference>
<keyword evidence="1" id="KW-0067">ATP-binding</keyword>
<keyword evidence="5" id="KW-1185">Reference proteome</keyword>
<feature type="non-terminal residue" evidence="4">
    <location>
        <position position="1"/>
    </location>
</feature>
<comment type="caution">
    <text evidence="4">The sequence shown here is derived from an EMBL/GenBank/DDBJ whole genome shotgun (WGS) entry which is preliminary data.</text>
</comment>
<dbReference type="InterPro" id="IPR011009">
    <property type="entry name" value="Kinase-like_dom_sf"/>
</dbReference>
<evidence type="ECO:0000256" key="2">
    <source>
        <dbReference type="SAM" id="MobiDB-lite"/>
    </source>
</evidence>
<proteinExistence type="predicted"/>
<sequence>VLSPLPPSATSFSLTYNATPSQTRTSSLRFPSPPLAASAHSLLSLAAASKPADVYLLPSTPREANAAALGRGRFATVLRCRRRDGGGKDVALKIIDKKAFWKRVGKGQERADTLVRELATSALCASTRRFAPYFVGVKGCLEDKTQLAIEMEYVSGKDLFQVLKQRTENRLLEPVAKNYIFNALTAVQHLQDLGIAHRDMKLANMLSVTDGHETGVFVKIGDFGMATLVDAKDGLVRGRCGTPGYVAPEILTATAQSGYKNVCDVFSVGVVMFILLCGYEPFYGETDKEVVEANKKGADGVEFSEAVWDEVSEDARVLIKSLLNKDPETRITSGEALRHVWFDGCDAKRLFEEKEKGELERTSTRSSLGMDSLSLGSDRGSGAQETQDEALFRCTIL</sequence>
<dbReference type="PROSITE" id="PS00107">
    <property type="entry name" value="PROTEIN_KINASE_ATP"/>
    <property type="match status" value="1"/>
</dbReference>
<evidence type="ECO:0000313" key="5">
    <source>
        <dbReference type="Proteomes" id="UP001165060"/>
    </source>
</evidence>
<dbReference type="EMBL" id="BRYB01006652">
    <property type="protein sequence ID" value="GMI54299.1"/>
    <property type="molecule type" value="Genomic_DNA"/>
</dbReference>
<dbReference type="PANTHER" id="PTHR24347">
    <property type="entry name" value="SERINE/THREONINE-PROTEIN KINASE"/>
    <property type="match status" value="1"/>
</dbReference>
<dbReference type="InterPro" id="IPR017441">
    <property type="entry name" value="Protein_kinase_ATP_BS"/>
</dbReference>
<organism evidence="4 5">
    <name type="scientific">Tetraparma gracilis</name>
    <dbReference type="NCBI Taxonomy" id="2962635"/>
    <lineage>
        <taxon>Eukaryota</taxon>
        <taxon>Sar</taxon>
        <taxon>Stramenopiles</taxon>
        <taxon>Ochrophyta</taxon>
        <taxon>Bolidophyceae</taxon>
        <taxon>Parmales</taxon>
        <taxon>Triparmaceae</taxon>
        <taxon>Tetraparma</taxon>
    </lineage>
</organism>
<accession>A0ABQ6NCA1</accession>
<dbReference type="Gene3D" id="3.30.200.20">
    <property type="entry name" value="Phosphorylase Kinase, domain 1"/>
    <property type="match status" value="1"/>
</dbReference>
<feature type="region of interest" description="Disordered" evidence="2">
    <location>
        <begin position="356"/>
        <end position="386"/>
    </location>
</feature>
<reference evidence="4 5" key="1">
    <citation type="journal article" date="2023" name="Commun. Biol.">
        <title>Genome analysis of Parmales, the sister group of diatoms, reveals the evolutionary specialization of diatoms from phago-mixotrophs to photoautotrophs.</title>
        <authorList>
            <person name="Ban H."/>
            <person name="Sato S."/>
            <person name="Yoshikawa S."/>
            <person name="Yamada K."/>
            <person name="Nakamura Y."/>
            <person name="Ichinomiya M."/>
            <person name="Sato N."/>
            <person name="Blanc-Mathieu R."/>
            <person name="Endo H."/>
            <person name="Kuwata A."/>
            <person name="Ogata H."/>
        </authorList>
    </citation>
    <scope>NUCLEOTIDE SEQUENCE [LARGE SCALE GENOMIC DNA]</scope>
</reference>
<evidence type="ECO:0000256" key="1">
    <source>
        <dbReference type="PROSITE-ProRule" id="PRU10141"/>
    </source>
</evidence>
<feature type="domain" description="Protein kinase" evidence="3">
    <location>
        <begin position="63"/>
        <end position="342"/>
    </location>
</feature>
<feature type="binding site" evidence="1">
    <location>
        <position position="93"/>
    </location>
    <ligand>
        <name>ATP</name>
        <dbReference type="ChEBI" id="CHEBI:30616"/>
    </ligand>
</feature>